<dbReference type="GO" id="GO:0006606">
    <property type="term" value="P:protein import into nucleus"/>
    <property type="evidence" value="ECO:0007669"/>
    <property type="project" value="TreeGrafter"/>
</dbReference>
<keyword evidence="15" id="KW-1185">Reference proteome</keyword>
<dbReference type="GO" id="GO:0031267">
    <property type="term" value="F:small GTPase binding"/>
    <property type="evidence" value="ECO:0007669"/>
    <property type="project" value="InterPro"/>
</dbReference>
<dbReference type="Pfam" id="PF03810">
    <property type="entry name" value="IBN_N"/>
    <property type="match status" value="1"/>
</dbReference>
<dbReference type="AlphaFoldDB" id="A0A9N9WP40"/>
<dbReference type="Pfam" id="PF08389">
    <property type="entry name" value="Xpo1"/>
    <property type="match status" value="1"/>
</dbReference>
<dbReference type="Pfam" id="PF24140">
    <property type="entry name" value="TPR_TNPO3_IPO13_3rd"/>
    <property type="match status" value="1"/>
</dbReference>
<dbReference type="InterPro" id="IPR057941">
    <property type="entry name" value="TPR_TNPO3_IPO13_2nd"/>
</dbReference>
<dbReference type="InterPro" id="IPR013598">
    <property type="entry name" value="Exportin-1/Importin-b-like"/>
</dbReference>
<dbReference type="PANTHER" id="PTHR12363">
    <property type="entry name" value="TRANSPORTIN 3 AND IMPORTIN 13"/>
    <property type="match status" value="1"/>
</dbReference>
<sequence>MEEEPKIEDVLKNIYDLYGNPDVTKKEGASKYLAKLQDSIYSWKISDRLLAEKRDIHSCYYAAQTLRSKIQHSFHELHESDYASLRDSIISHIEHITVNTNPTIAKQLCLALADLVLLMASWQKPVSNLVEKFSHNSDSLQPLLMLLTFLPEEVDARYLRLGENRRKQILNELDTSSPIILNFLQSCIMIGDANVLQHIYVDIIQCFNSWIKMDCIKLDDAANSAVFLYAFKILADPSGLTNEKQLEVASDCVCAILEAIILERTSDELEKNIFMGVLQLESAYQNAVMNEDADKCMVLCRIFTVLAETFLPRIVNSSTPANPHYSIKALDMLILCVGHFDFELAQITFTLWYRLSEDLYHKNDDAHTAIFESYIERLIEALFKHCQLDADHEGLINKEDSFYDFRFKVLELIKDVSFIVRSKKCFQHMFNILQNPGVTWEATEAALFIMECVARNLDVKEEKIVPKVIEAILNLPETCHIAIRYTSVNILGQLCDWISAHPSTLEAVLNFLLAALQRKAGLASAAAQSLQLICTSCHREMINHVSGLLEIARCLEMFEVQDDAAIALLKGISTTVSRLPNERVTEVMRQLCNYQVTHLCMLMESTTKKDPSPWIDRLAAIYRYMIPKIGENETNPATIVITRDNWPVLSKMLDHYKDAEKIIERIVRCIRYGIRCISHDALPILESLVTQMVNVYTSHKHSCLLYLGSILVDEFGKDGRCINGLLHMLEAFIEPTFNLLQAENGLKNNPDTVDDFFRLVVRFIQRMPLNFLQSQLVTPIIQCATLACTLDHRDANTSVMKFLTNLLSHGKINGDPSIRPFVHHIVQTHGEGIVGNLLYASIFYLHSDMLSDVVDVMMEMKSINCETFNDALKKSLNQLPRKNAGGSVTATDEQMNAFFLNVTKSGVSTRQILHELQDFCRLFR</sequence>
<dbReference type="Gene3D" id="1.25.10.10">
    <property type="entry name" value="Leucine-rich Repeat Variant"/>
    <property type="match status" value="1"/>
</dbReference>
<evidence type="ECO:0000313" key="14">
    <source>
        <dbReference type="EMBL" id="CAG9803309.1"/>
    </source>
</evidence>
<dbReference type="SUPFAM" id="SSF48371">
    <property type="entry name" value="ARM repeat"/>
    <property type="match status" value="1"/>
</dbReference>
<evidence type="ECO:0000259" key="13">
    <source>
        <dbReference type="Pfam" id="PF08389"/>
    </source>
</evidence>
<evidence type="ECO:0000256" key="1">
    <source>
        <dbReference type="ARBA" id="ARBA00004259"/>
    </source>
</evidence>
<evidence type="ECO:0000256" key="10">
    <source>
        <dbReference type="ARBA" id="ARBA00063116"/>
    </source>
</evidence>
<dbReference type="InterPro" id="IPR001494">
    <property type="entry name" value="Importin-beta_N"/>
</dbReference>
<organism evidence="14 15">
    <name type="scientific">Chironomus riparius</name>
    <dbReference type="NCBI Taxonomy" id="315576"/>
    <lineage>
        <taxon>Eukaryota</taxon>
        <taxon>Metazoa</taxon>
        <taxon>Ecdysozoa</taxon>
        <taxon>Arthropoda</taxon>
        <taxon>Hexapoda</taxon>
        <taxon>Insecta</taxon>
        <taxon>Pterygota</taxon>
        <taxon>Neoptera</taxon>
        <taxon>Endopterygota</taxon>
        <taxon>Diptera</taxon>
        <taxon>Nematocera</taxon>
        <taxon>Chironomoidea</taxon>
        <taxon>Chironomidae</taxon>
        <taxon>Chironominae</taxon>
        <taxon>Chironomus</taxon>
    </lineage>
</organism>
<evidence type="ECO:0000256" key="3">
    <source>
        <dbReference type="ARBA" id="ARBA00022448"/>
    </source>
</evidence>
<dbReference type="InterPro" id="IPR011989">
    <property type="entry name" value="ARM-like"/>
</dbReference>
<accession>A0A9N9WP40</accession>
<evidence type="ECO:0000256" key="9">
    <source>
        <dbReference type="ARBA" id="ARBA00060097"/>
    </source>
</evidence>
<feature type="domain" description="Importin N-terminal" evidence="12">
    <location>
        <begin position="29"/>
        <end position="93"/>
    </location>
</feature>
<dbReference type="GO" id="GO:0005635">
    <property type="term" value="C:nuclear envelope"/>
    <property type="evidence" value="ECO:0007669"/>
    <property type="project" value="UniProtKB-SubCell"/>
</dbReference>
<dbReference type="InterPro" id="IPR051345">
    <property type="entry name" value="Importin_beta-like_NTR"/>
</dbReference>
<protein>
    <recommendedName>
        <fullName evidence="11">Transportin-3</fullName>
    </recommendedName>
</protein>
<evidence type="ECO:0000256" key="2">
    <source>
        <dbReference type="ARBA" id="ARBA00004496"/>
    </source>
</evidence>
<keyword evidence="6" id="KW-0653">Protein transport</keyword>
<feature type="domain" description="Exportin-1/Importin-beta-like" evidence="13">
    <location>
        <begin position="102"/>
        <end position="250"/>
    </location>
</feature>
<evidence type="ECO:0000256" key="7">
    <source>
        <dbReference type="ARBA" id="ARBA00022990"/>
    </source>
</evidence>
<keyword evidence="5" id="KW-0597">Phosphoprotein</keyword>
<dbReference type="Pfam" id="PF24138">
    <property type="entry name" value="TPR_TNPO3_IPO13_2nd"/>
    <property type="match status" value="1"/>
</dbReference>
<dbReference type="InterPro" id="IPR016024">
    <property type="entry name" value="ARM-type_fold"/>
</dbReference>
<evidence type="ECO:0000256" key="8">
    <source>
        <dbReference type="ARBA" id="ARBA00023242"/>
    </source>
</evidence>
<dbReference type="GO" id="GO:0005737">
    <property type="term" value="C:cytoplasm"/>
    <property type="evidence" value="ECO:0007669"/>
    <property type="project" value="UniProtKB-SubCell"/>
</dbReference>
<keyword evidence="8" id="KW-0539">Nucleus</keyword>
<keyword evidence="7" id="KW-0007">Acetylation</keyword>
<comment type="subunit">
    <text evidence="10">Interacts with (GTP-bound) Ran. Interacts with (phosphorylated) SFRS1 and SFRS2; leading to their nuclear import. Interacts with NUP62. Interacts with RBM4. Interacts with CPSF6, promoting its nuclear import.</text>
</comment>
<dbReference type="PANTHER" id="PTHR12363:SF42">
    <property type="entry name" value="TRANSPORTIN-3"/>
    <property type="match status" value="1"/>
</dbReference>
<keyword evidence="3" id="KW-0813">Transport</keyword>
<dbReference type="OrthoDB" id="435593at2759"/>
<evidence type="ECO:0000256" key="11">
    <source>
        <dbReference type="ARBA" id="ARBA00067328"/>
    </source>
</evidence>
<evidence type="ECO:0000313" key="15">
    <source>
        <dbReference type="Proteomes" id="UP001153620"/>
    </source>
</evidence>
<dbReference type="EMBL" id="OU895878">
    <property type="protein sequence ID" value="CAG9803309.1"/>
    <property type="molecule type" value="Genomic_DNA"/>
</dbReference>
<comment type="function">
    <text evidence="9">Importin, which transports target proteins into the nucleus. Specifically mediates the nuclear import of splicing factor serine/arginine (SR) proteins, such as RBM4, SFRS1 and SFRS2, by recognizing phosphorylated SR domains. Also mediates the nuclear import of serine/arginine (SR) protein CPSF6, independently of CPSF6 phosphorylation. The nuclear import process is regulated by the small GTPase Ran that partitions between cytoplasm and nucleus in the predominantly GDP- and GTP-bound form, respectively. Importin associates with target cargo proteins in the cytoplasm, and the competitive binding of GTP-bound Ran induces the release of cargos in the nucleus.</text>
</comment>
<evidence type="ECO:0000256" key="4">
    <source>
        <dbReference type="ARBA" id="ARBA00022490"/>
    </source>
</evidence>
<dbReference type="Proteomes" id="UP001153620">
    <property type="component" value="Chromosome 2"/>
</dbReference>
<dbReference type="FunFam" id="1.25.10.10:FF:000079">
    <property type="entry name" value="transportin-3 isoform X1"/>
    <property type="match status" value="1"/>
</dbReference>
<dbReference type="InterPro" id="IPR058537">
    <property type="entry name" value="TPR_TNPO3_IPO13_4th"/>
</dbReference>
<gene>
    <name evidence="14" type="ORF">CHIRRI_LOCUS6210</name>
</gene>
<evidence type="ECO:0000256" key="5">
    <source>
        <dbReference type="ARBA" id="ARBA00022553"/>
    </source>
</evidence>
<evidence type="ECO:0000256" key="6">
    <source>
        <dbReference type="ARBA" id="ARBA00022927"/>
    </source>
</evidence>
<comment type="subcellular location">
    <subcellularLocation>
        <location evidence="2">Cytoplasm</location>
    </subcellularLocation>
    <subcellularLocation>
        <location evidence="1">Nucleus envelope</location>
    </subcellularLocation>
</comment>
<keyword evidence="4" id="KW-0963">Cytoplasm</keyword>
<reference evidence="14" key="2">
    <citation type="submission" date="2022-10" db="EMBL/GenBank/DDBJ databases">
        <authorList>
            <consortium name="ENA_rothamsted_submissions"/>
            <consortium name="culmorum"/>
            <person name="King R."/>
        </authorList>
    </citation>
    <scope>NUCLEOTIDE SEQUENCE</scope>
</reference>
<reference evidence="14" key="1">
    <citation type="submission" date="2022-01" db="EMBL/GenBank/DDBJ databases">
        <authorList>
            <person name="King R."/>
        </authorList>
    </citation>
    <scope>NUCLEOTIDE SEQUENCE</scope>
</reference>
<name>A0A9N9WP40_9DIPT</name>
<dbReference type="Pfam" id="PF24139">
    <property type="entry name" value="TPR_TNPO3_IPO13_4th"/>
    <property type="match status" value="1"/>
</dbReference>
<proteinExistence type="predicted"/>
<evidence type="ECO:0000259" key="12">
    <source>
        <dbReference type="Pfam" id="PF03810"/>
    </source>
</evidence>
<dbReference type="InterPro" id="IPR057942">
    <property type="entry name" value="TPR_TNPO3_IPO13_3rd"/>
</dbReference>